<evidence type="ECO:0000256" key="6">
    <source>
        <dbReference type="ARBA" id="ARBA00023152"/>
    </source>
</evidence>
<keyword evidence="8" id="KW-1185">Reference proteome</keyword>
<evidence type="ECO:0000256" key="1">
    <source>
        <dbReference type="ARBA" id="ARBA00022490"/>
    </source>
</evidence>
<keyword evidence="2" id="KW-0808">Transferase</keyword>
<dbReference type="GO" id="GO:0046872">
    <property type="term" value="F:metal ion binding"/>
    <property type="evidence" value="ECO:0007669"/>
    <property type="project" value="UniProtKB-KW"/>
</dbReference>
<name>A0A8T2NZ45_9TELE</name>
<evidence type="ECO:0000256" key="3">
    <source>
        <dbReference type="ARBA" id="ARBA00022723"/>
    </source>
</evidence>
<keyword evidence="1" id="KW-0963">Cytoplasm</keyword>
<dbReference type="PANTHER" id="PTHR21208:SF1">
    <property type="entry name" value="ADP-DEPENDENT GLUCOKINASE"/>
    <property type="match status" value="1"/>
</dbReference>
<dbReference type="GO" id="GO:0043843">
    <property type="term" value="F:ADP-specific glucokinase activity"/>
    <property type="evidence" value="ECO:0007669"/>
    <property type="project" value="TreeGrafter"/>
</dbReference>
<comment type="caution">
    <text evidence="7">The sequence shown here is derived from an EMBL/GenBank/DDBJ whole genome shotgun (WGS) entry which is preliminary data.</text>
</comment>
<dbReference type="AlphaFoldDB" id="A0A8T2NZ45"/>
<dbReference type="EMBL" id="JAFBMS010000019">
    <property type="protein sequence ID" value="KAG9344776.1"/>
    <property type="molecule type" value="Genomic_DNA"/>
</dbReference>
<dbReference type="OrthoDB" id="5847021at2759"/>
<dbReference type="InterPro" id="IPR029056">
    <property type="entry name" value="Ribokinase-like"/>
</dbReference>
<evidence type="ECO:0000256" key="5">
    <source>
        <dbReference type="ARBA" id="ARBA00022842"/>
    </source>
</evidence>
<reference evidence="7" key="1">
    <citation type="thesis" date="2021" institute="BYU ScholarsArchive" country="Provo, UT, USA">
        <title>Applications of and Algorithms for Genome Assembly and Genomic Analyses with an Emphasis on Marine Teleosts.</title>
        <authorList>
            <person name="Pickett B.D."/>
        </authorList>
    </citation>
    <scope>NUCLEOTIDE SEQUENCE</scope>
    <source>
        <strain evidence="7">HI-2016</strain>
    </source>
</reference>
<protein>
    <submittedName>
        <fullName evidence="7">Uncharacterized protein</fullName>
    </submittedName>
</protein>
<keyword evidence="3" id="KW-0479">Metal-binding</keyword>
<evidence type="ECO:0000256" key="2">
    <source>
        <dbReference type="ARBA" id="ARBA00022679"/>
    </source>
</evidence>
<accession>A0A8T2NZ45</accession>
<sequence>MQESESGNGGVAQVILAYWYRSPVEDTLDSRLDTVLSSLLRAERKAGMNNFEKPRVAVGFGGCVDIIVDGVALLNNMGLQPSSPPLHHDYIQNAEQLVESFSYFFPPGAASE</sequence>
<gene>
    <name evidence="7" type="ORF">JZ751_010463</name>
</gene>
<dbReference type="GO" id="GO:0006096">
    <property type="term" value="P:glycolytic process"/>
    <property type="evidence" value="ECO:0007669"/>
    <property type="project" value="UniProtKB-KW"/>
</dbReference>
<dbReference type="GO" id="GO:0006006">
    <property type="term" value="P:glucose metabolic process"/>
    <property type="evidence" value="ECO:0007669"/>
    <property type="project" value="TreeGrafter"/>
</dbReference>
<evidence type="ECO:0000313" key="7">
    <source>
        <dbReference type="EMBL" id="KAG9344776.1"/>
    </source>
</evidence>
<dbReference type="InterPro" id="IPR007666">
    <property type="entry name" value="ADP_PFK/GK"/>
</dbReference>
<evidence type="ECO:0000256" key="4">
    <source>
        <dbReference type="ARBA" id="ARBA00022777"/>
    </source>
</evidence>
<proteinExistence type="predicted"/>
<dbReference type="PANTHER" id="PTHR21208">
    <property type="entry name" value="ADP-DEPENDENT GLUCOKINASE"/>
    <property type="match status" value="1"/>
</dbReference>
<dbReference type="GO" id="GO:0005783">
    <property type="term" value="C:endoplasmic reticulum"/>
    <property type="evidence" value="ECO:0007669"/>
    <property type="project" value="TreeGrafter"/>
</dbReference>
<evidence type="ECO:0000313" key="8">
    <source>
        <dbReference type="Proteomes" id="UP000824540"/>
    </source>
</evidence>
<keyword evidence="4" id="KW-0418">Kinase</keyword>
<dbReference type="SUPFAM" id="SSF53613">
    <property type="entry name" value="Ribokinase-like"/>
    <property type="match status" value="1"/>
</dbReference>
<keyword evidence="5" id="KW-0460">Magnesium</keyword>
<dbReference type="PROSITE" id="PS51255">
    <property type="entry name" value="ADPK"/>
    <property type="match status" value="1"/>
</dbReference>
<organism evidence="7 8">
    <name type="scientific">Albula glossodonta</name>
    <name type="common">roundjaw bonefish</name>
    <dbReference type="NCBI Taxonomy" id="121402"/>
    <lineage>
        <taxon>Eukaryota</taxon>
        <taxon>Metazoa</taxon>
        <taxon>Chordata</taxon>
        <taxon>Craniata</taxon>
        <taxon>Vertebrata</taxon>
        <taxon>Euteleostomi</taxon>
        <taxon>Actinopterygii</taxon>
        <taxon>Neopterygii</taxon>
        <taxon>Teleostei</taxon>
        <taxon>Albuliformes</taxon>
        <taxon>Albulidae</taxon>
        <taxon>Albula</taxon>
    </lineage>
</organism>
<keyword evidence="6" id="KW-0324">Glycolysis</keyword>
<dbReference type="Pfam" id="PF04587">
    <property type="entry name" value="ADP_PFK_GK"/>
    <property type="match status" value="1"/>
</dbReference>
<dbReference type="Proteomes" id="UP000824540">
    <property type="component" value="Unassembled WGS sequence"/>
</dbReference>